<evidence type="ECO:0000256" key="2">
    <source>
        <dbReference type="ARBA" id="ARBA00007524"/>
    </source>
</evidence>
<keyword evidence="3 6" id="KW-0812">Transmembrane</keyword>
<dbReference type="EMBL" id="WQLW01000004">
    <property type="protein sequence ID" value="MVO09009.1"/>
    <property type="molecule type" value="Genomic_DNA"/>
</dbReference>
<reference evidence="8" key="1">
    <citation type="submission" date="2019-05" db="EMBL/GenBank/DDBJ databases">
        <title>Flavobacterium profundi sp. nov., isolated from a deep-sea seamount.</title>
        <authorList>
            <person name="Zhang D.-C."/>
        </authorList>
    </citation>
    <scope>NUCLEOTIDE SEQUENCE [LARGE SCALE GENOMIC DNA]</scope>
    <source>
        <strain evidence="8">TP390</strain>
    </source>
</reference>
<dbReference type="PANTHER" id="PTHR10057">
    <property type="entry name" value="PERIPHERAL-TYPE BENZODIAZEPINE RECEPTOR"/>
    <property type="match status" value="1"/>
</dbReference>
<feature type="transmembrane region" description="Helical" evidence="6">
    <location>
        <begin position="80"/>
        <end position="98"/>
    </location>
</feature>
<sequence length="158" mass="18200">MSKYVKIIIVVVVCLLVGYLSSFVTKEGVITWYPTLKKPFFNPPNSIFAPVWSVLYVCMGIAGGLVWNELDKDKELVKKALFFFVAQLLLNAIWSYLFFGLHNILLALIEIILLWLIIYETYLLFKKINKTAAFLFIPYLAWVAFATVLTISIYILNF</sequence>
<comment type="caution">
    <text evidence="7">The sequence shown here is derived from an EMBL/GenBank/DDBJ whole genome shotgun (WGS) entry which is preliminary data.</text>
</comment>
<dbReference type="GO" id="GO:0033013">
    <property type="term" value="P:tetrapyrrole metabolic process"/>
    <property type="evidence" value="ECO:0007669"/>
    <property type="project" value="UniProtKB-ARBA"/>
</dbReference>
<dbReference type="InterPro" id="IPR004307">
    <property type="entry name" value="TspO_MBR"/>
</dbReference>
<evidence type="ECO:0000313" key="7">
    <source>
        <dbReference type="EMBL" id="MVO09009.1"/>
    </source>
</evidence>
<comment type="similarity">
    <text evidence="2">Belongs to the TspO/BZRP family.</text>
</comment>
<name>A0A6I4IKQ8_9FLAO</name>
<keyword evidence="8" id="KW-1185">Reference proteome</keyword>
<dbReference type="AlphaFoldDB" id="A0A6I4IKQ8"/>
<feature type="transmembrane region" description="Helical" evidence="6">
    <location>
        <begin position="132"/>
        <end position="156"/>
    </location>
</feature>
<dbReference type="Gene3D" id="1.20.1260.100">
    <property type="entry name" value="TspO/MBR protein"/>
    <property type="match status" value="1"/>
</dbReference>
<dbReference type="Proteomes" id="UP000431264">
    <property type="component" value="Unassembled WGS sequence"/>
</dbReference>
<evidence type="ECO:0000256" key="3">
    <source>
        <dbReference type="ARBA" id="ARBA00022692"/>
    </source>
</evidence>
<organism evidence="7 8">
    <name type="scientific">Flavobacterium profundi</name>
    <dbReference type="NCBI Taxonomy" id="1774945"/>
    <lineage>
        <taxon>Bacteria</taxon>
        <taxon>Pseudomonadati</taxon>
        <taxon>Bacteroidota</taxon>
        <taxon>Flavobacteriia</taxon>
        <taxon>Flavobacteriales</taxon>
        <taxon>Flavobacteriaceae</taxon>
        <taxon>Flavobacterium</taxon>
    </lineage>
</organism>
<comment type="subcellular location">
    <subcellularLocation>
        <location evidence="1">Membrane</location>
        <topology evidence="1">Multi-pass membrane protein</topology>
    </subcellularLocation>
</comment>
<gene>
    <name evidence="7" type="ORF">GOQ30_07495</name>
</gene>
<dbReference type="RefSeq" id="WP_140997396.1">
    <property type="nucleotide sequence ID" value="NZ_VDCZ01000004.1"/>
</dbReference>
<feature type="transmembrane region" description="Helical" evidence="6">
    <location>
        <begin position="46"/>
        <end position="68"/>
    </location>
</feature>
<dbReference type="PANTHER" id="PTHR10057:SF0">
    <property type="entry name" value="TRANSLOCATOR PROTEIN"/>
    <property type="match status" value="1"/>
</dbReference>
<evidence type="ECO:0000256" key="5">
    <source>
        <dbReference type="ARBA" id="ARBA00023136"/>
    </source>
</evidence>
<accession>A0A6I4IKQ8</accession>
<dbReference type="GO" id="GO:0016020">
    <property type="term" value="C:membrane"/>
    <property type="evidence" value="ECO:0007669"/>
    <property type="project" value="UniProtKB-SubCell"/>
</dbReference>
<evidence type="ECO:0000256" key="4">
    <source>
        <dbReference type="ARBA" id="ARBA00022989"/>
    </source>
</evidence>
<dbReference type="FunFam" id="1.20.1260.100:FF:000001">
    <property type="entry name" value="translocator protein 2"/>
    <property type="match status" value="1"/>
</dbReference>
<feature type="transmembrane region" description="Helical" evidence="6">
    <location>
        <begin position="104"/>
        <end position="125"/>
    </location>
</feature>
<dbReference type="PIRSF" id="PIRSF005859">
    <property type="entry name" value="PBR"/>
    <property type="match status" value="1"/>
</dbReference>
<evidence type="ECO:0000256" key="1">
    <source>
        <dbReference type="ARBA" id="ARBA00004141"/>
    </source>
</evidence>
<dbReference type="OrthoDB" id="9795496at2"/>
<keyword evidence="4 6" id="KW-1133">Transmembrane helix</keyword>
<dbReference type="InterPro" id="IPR038330">
    <property type="entry name" value="TspO/MBR-related_sf"/>
</dbReference>
<evidence type="ECO:0000313" key="8">
    <source>
        <dbReference type="Proteomes" id="UP000431264"/>
    </source>
</evidence>
<protein>
    <submittedName>
        <fullName evidence="7">Tryptophan-rich sensory protein</fullName>
    </submittedName>
</protein>
<keyword evidence="5 6" id="KW-0472">Membrane</keyword>
<evidence type="ECO:0000256" key="6">
    <source>
        <dbReference type="SAM" id="Phobius"/>
    </source>
</evidence>
<dbReference type="CDD" id="cd15904">
    <property type="entry name" value="TSPO_MBR"/>
    <property type="match status" value="1"/>
</dbReference>
<dbReference type="Pfam" id="PF03073">
    <property type="entry name" value="TspO_MBR"/>
    <property type="match status" value="1"/>
</dbReference>
<proteinExistence type="inferred from homology"/>